<feature type="domain" description="Cilia- and flagella-associated protein 69 ARM repeats" evidence="1">
    <location>
        <begin position="320"/>
        <end position="789"/>
    </location>
</feature>
<dbReference type="GeneID" id="105424914"/>
<gene>
    <name evidence="3" type="primary">LOC105424914</name>
</gene>
<feature type="domain" description="Cilia- and flagella-associated protein 69 ARM repeats" evidence="1">
    <location>
        <begin position="41"/>
        <end position="240"/>
    </location>
</feature>
<dbReference type="SUPFAM" id="SSF48371">
    <property type="entry name" value="ARM repeat"/>
    <property type="match status" value="1"/>
</dbReference>
<dbReference type="InterPro" id="IPR011989">
    <property type="entry name" value="ARM-like"/>
</dbReference>
<dbReference type="InterPro" id="IPR048733">
    <property type="entry name" value="CFA69_ARM_dom"/>
</dbReference>
<dbReference type="RefSeq" id="XP_025073512.1">
    <property type="nucleotide sequence ID" value="XM_025217727.1"/>
</dbReference>
<accession>A0A8N1S5Y2</accession>
<evidence type="ECO:0000313" key="3">
    <source>
        <dbReference type="RefSeq" id="XP_025073512.1"/>
    </source>
</evidence>
<dbReference type="GO" id="GO:1902093">
    <property type="term" value="P:positive regulation of flagellated sperm motility"/>
    <property type="evidence" value="ECO:0007669"/>
    <property type="project" value="TreeGrafter"/>
</dbReference>
<organism evidence="2 3">
    <name type="scientific">Pogonomyrmex barbatus</name>
    <name type="common">red harvester ant</name>
    <dbReference type="NCBI Taxonomy" id="144034"/>
    <lineage>
        <taxon>Eukaryota</taxon>
        <taxon>Metazoa</taxon>
        <taxon>Ecdysozoa</taxon>
        <taxon>Arthropoda</taxon>
        <taxon>Hexapoda</taxon>
        <taxon>Insecta</taxon>
        <taxon>Pterygota</taxon>
        <taxon>Neoptera</taxon>
        <taxon>Endopterygota</taxon>
        <taxon>Hymenoptera</taxon>
        <taxon>Apocrita</taxon>
        <taxon>Aculeata</taxon>
        <taxon>Formicoidea</taxon>
        <taxon>Formicidae</taxon>
        <taxon>Myrmicinae</taxon>
        <taxon>Pogonomyrmex</taxon>
    </lineage>
</organism>
<name>A0A8N1S5Y2_9HYME</name>
<reference evidence="3" key="1">
    <citation type="submission" date="2025-08" db="UniProtKB">
        <authorList>
            <consortium name="RefSeq"/>
        </authorList>
    </citation>
    <scope>IDENTIFICATION</scope>
</reference>
<evidence type="ECO:0000313" key="2">
    <source>
        <dbReference type="Proteomes" id="UP000504615"/>
    </source>
</evidence>
<protein>
    <submittedName>
        <fullName evidence="3">Cilia- and flagella-associated protein 69-like</fullName>
    </submittedName>
</protein>
<dbReference type="GO" id="GO:0097730">
    <property type="term" value="C:non-motile cilium"/>
    <property type="evidence" value="ECO:0007669"/>
    <property type="project" value="TreeGrafter"/>
</dbReference>
<dbReference type="Pfam" id="PF21049">
    <property type="entry name" value="CFA69_ARM_rpt"/>
    <property type="match status" value="2"/>
</dbReference>
<dbReference type="Gene3D" id="1.25.10.10">
    <property type="entry name" value="Leucine-rich Repeat Variant"/>
    <property type="match status" value="1"/>
</dbReference>
<dbReference type="InterPro" id="IPR016024">
    <property type="entry name" value="ARM-type_fold"/>
</dbReference>
<keyword evidence="2" id="KW-1185">Reference proteome</keyword>
<evidence type="ECO:0000259" key="1">
    <source>
        <dbReference type="Pfam" id="PF21049"/>
    </source>
</evidence>
<dbReference type="OrthoDB" id="191673at2759"/>
<dbReference type="InterPro" id="IPR048732">
    <property type="entry name" value="CFA69"/>
</dbReference>
<proteinExistence type="predicted"/>
<dbReference type="Proteomes" id="UP000504615">
    <property type="component" value="Unplaced"/>
</dbReference>
<sequence>MEQKRQNCSTIEKSVCPKYIICDCPQLHLNEYRRTDVGYTIEKLRELVSDPVTSDQTPRILRLLCDYLHRIGDEGYPVKHLPAIIKVLEFLAWNSREIDDYRVHLNQMLQLCNRPPLLKHTSESLVISLVMEHYFTCLGYLLTILPFEEDVQRIYNILDCLLIGRTKSTNVAAVKLDFRRRAMENSKLPIIIVELLNAAMSKMYPKMLELAYILVSVSNQCCYRMLEAGILNTLLTRMDLPYATQPCCRPPDIPLEGEEYPRDTMLLIIKLLWSLMRSALPPKTLPEHLKDIPSPKQCAMWYSLSITIIDNVLFLTQYRGLRYSFKRQILYGQYCATNLRIRNDIAALILAGIVVMPSWNLASSGIAEDIVKLLSAIESGITKIWTKNIKFSDSTEDLFFKKTLLMIIAHLADIDIYVFIMKKATIMPIILRIIKFCLSNKKDKGSLILLEYAMHILSLLAPRIETEFIKNKGTFILLAMLEQILNMEFDEHLAMIFMRTICSIILQDNVLLLENFQKYGMISLLIKLINNIVSLNKLTIRRQRILTLLLIALEGLVRKPTSVQHMCEQQSVDLVIEIFTKCLYPKNEDFQVDERLLLAIGSYIWKCVAQCPANLQIFLKNGGLYSMLDIIEIASYPVKCLYLGALTDICDNTFCGPYLCTWRGTDKKIGLMSLLATIWREEEDKIGIKRHIDGSIADPELPQMGTKQWIDTYHTQLSTDVSPTIIDMFGSVRSRIFSILKIIERNDDRYEMAKKHYKILLDELSTKDRITLCCVDMYLRLKLGQMWTELSRYLEQADVIPLNVDANLIAHMVQWHHSWGILIQDRQRKLIAATKRADEIFEKDEFAKIRDSKLAPALEALSEVDLIRRTTDRSYRLRKKNRQRRQVHAALSFPREADAEQCHRTFSDKTNVTVILGQHQSIDTWHLEDAQKDCTEISPVSLLDSPHEEIFSSLEATSSKLLSGDSCFTLGL</sequence>
<dbReference type="PANTHER" id="PTHR14716:SF0">
    <property type="entry name" value="CILIA- AND FLAGELLA-ASSOCIATED PROTEIN 69"/>
    <property type="match status" value="1"/>
</dbReference>
<dbReference type="AlphaFoldDB" id="A0A8N1S5Y2"/>
<dbReference type="GO" id="GO:0097225">
    <property type="term" value="C:sperm midpiece"/>
    <property type="evidence" value="ECO:0007669"/>
    <property type="project" value="TreeGrafter"/>
</dbReference>
<dbReference type="PANTHER" id="PTHR14716">
    <property type="entry name" value="CILIA- AND FLAGELLA-ASSOCIATED PROTEIN 69"/>
    <property type="match status" value="1"/>
</dbReference>